<evidence type="ECO:0000313" key="4">
    <source>
        <dbReference type="Proteomes" id="UP000289200"/>
    </source>
</evidence>
<dbReference type="PANTHER" id="PTHR42923:SF17">
    <property type="entry name" value="AMINE OXIDASE DOMAIN-CONTAINING PROTEIN"/>
    <property type="match status" value="1"/>
</dbReference>
<dbReference type="PANTHER" id="PTHR42923">
    <property type="entry name" value="PROTOPORPHYRINOGEN OXIDASE"/>
    <property type="match status" value="1"/>
</dbReference>
<dbReference type="Pfam" id="PF01593">
    <property type="entry name" value="Amino_oxidase"/>
    <property type="match status" value="1"/>
</dbReference>
<evidence type="ECO:0000256" key="1">
    <source>
        <dbReference type="SAM" id="MobiDB-lite"/>
    </source>
</evidence>
<reference evidence="4" key="1">
    <citation type="submission" date="2018-10" db="EMBL/GenBank/DDBJ databases">
        <authorList>
            <person name="Peiro R."/>
            <person name="Begona"/>
            <person name="Cbmso G."/>
            <person name="Lopez M."/>
            <person name="Gonzalez S."/>
            <person name="Sacristan E."/>
            <person name="Castillo E."/>
        </authorList>
    </citation>
    <scope>NUCLEOTIDE SEQUENCE [LARGE SCALE GENOMIC DNA]</scope>
</reference>
<proteinExistence type="predicted"/>
<protein>
    <recommendedName>
        <fullName evidence="2">Amine oxidase domain-containing protein</fullName>
    </recommendedName>
</protein>
<sequence length="454" mass="50073">MQETGGDRLKIAVIGTGISGLSAAWLLARRHDVTVFERADRAGGHSNTVRTPPAHGGVPVDTGFIVYNEQTYPNLTALFAHLGVRTQPTEMSLSVSLDDGALEYGGGSFGALLAQPRNLLRPRFWSMLAGVLRFYRAAPRDLGGLDEAHVTLGDYLRRNGYSRAFRDDHLLPMAGAIWSAAPSEMLDYPAAAFIRFHDNHGLLKLRDRPVWRTVTGGSASYVERLTRDFADRIRLDRGVAHLRREPDGVVVTDQTGEAHRFDHVVVATHADQALAMLADPSLDERALLGAFRYSRNIAVLHADDTLMPKRRAAWSSWNVIGTRTGPDDRPRVTVTYWMNRLQDLPAETPLFVTLNPPRPPRAGSLIHTEMYEHPLFDLAAHAAQRQLWSLQGVRNTWFCGAHFGAGFHEDGLQAGLAVAEAIGGVRRPWSVPNESGRIPLDPARPRVPQPTLPA</sequence>
<dbReference type="InterPro" id="IPR036188">
    <property type="entry name" value="FAD/NAD-bd_sf"/>
</dbReference>
<evidence type="ECO:0000313" key="3">
    <source>
        <dbReference type="EMBL" id="VCU09277.1"/>
    </source>
</evidence>
<dbReference type="GO" id="GO:0016491">
    <property type="term" value="F:oxidoreductase activity"/>
    <property type="evidence" value="ECO:0007669"/>
    <property type="project" value="InterPro"/>
</dbReference>
<gene>
    <name evidence="3" type="ORF">RHODGE_RHODGE_02451</name>
</gene>
<dbReference type="AlphaFoldDB" id="A0A3S4B1E8"/>
<feature type="domain" description="Amine oxidase" evidence="2">
    <location>
        <begin position="18"/>
        <end position="292"/>
    </location>
</feature>
<keyword evidence="4" id="KW-1185">Reference proteome</keyword>
<dbReference type="Gene3D" id="3.50.50.60">
    <property type="entry name" value="FAD/NAD(P)-binding domain"/>
    <property type="match status" value="1"/>
</dbReference>
<dbReference type="Gene3D" id="3.30.70.1990">
    <property type="match status" value="1"/>
</dbReference>
<name>A0A3S4B1E8_9BRAD</name>
<dbReference type="FunFam" id="1.10.405.20:FF:000001">
    <property type="entry name" value="Amine oxidase"/>
    <property type="match status" value="1"/>
</dbReference>
<dbReference type="EMBL" id="UWOC01000144">
    <property type="protein sequence ID" value="VCU09277.1"/>
    <property type="molecule type" value="Genomic_DNA"/>
</dbReference>
<feature type="compositionally biased region" description="Pro residues" evidence="1">
    <location>
        <begin position="445"/>
        <end position="454"/>
    </location>
</feature>
<accession>A0A3S4B1E8</accession>
<dbReference type="OrthoDB" id="20837at2"/>
<dbReference type="Proteomes" id="UP000289200">
    <property type="component" value="Unassembled WGS sequence"/>
</dbReference>
<organism evidence="3 4">
    <name type="scientific">Rhodoplanes serenus</name>
    <dbReference type="NCBI Taxonomy" id="200615"/>
    <lineage>
        <taxon>Bacteria</taxon>
        <taxon>Pseudomonadati</taxon>
        <taxon>Pseudomonadota</taxon>
        <taxon>Alphaproteobacteria</taxon>
        <taxon>Hyphomicrobiales</taxon>
        <taxon>Nitrobacteraceae</taxon>
        <taxon>Rhodoplanes</taxon>
    </lineage>
</organism>
<dbReference type="Gene3D" id="1.10.405.20">
    <property type="match status" value="1"/>
</dbReference>
<comment type="caution">
    <text evidence="3">The sequence shown here is derived from an EMBL/GenBank/DDBJ whole genome shotgun (WGS) entry which is preliminary data.</text>
</comment>
<dbReference type="RefSeq" id="WP_129609211.1">
    <property type="nucleotide sequence ID" value="NZ_UWOC01000144.1"/>
</dbReference>
<evidence type="ECO:0000259" key="2">
    <source>
        <dbReference type="Pfam" id="PF01593"/>
    </source>
</evidence>
<dbReference type="InterPro" id="IPR002937">
    <property type="entry name" value="Amino_oxidase"/>
</dbReference>
<dbReference type="InterPro" id="IPR050464">
    <property type="entry name" value="Zeta_carotene_desat/Oxidored"/>
</dbReference>
<dbReference type="SUPFAM" id="SSF51905">
    <property type="entry name" value="FAD/NAD(P)-binding domain"/>
    <property type="match status" value="1"/>
</dbReference>
<feature type="region of interest" description="Disordered" evidence="1">
    <location>
        <begin position="433"/>
        <end position="454"/>
    </location>
</feature>